<reference evidence="2" key="1">
    <citation type="submission" date="2022-06" db="EMBL/GenBank/DDBJ databases">
        <title>Aeoliella straminimaris, a novel planctomycete from sediments.</title>
        <authorList>
            <person name="Vitorino I.R."/>
            <person name="Lage O.M."/>
        </authorList>
    </citation>
    <scope>NUCLEOTIDE SEQUENCE</scope>
    <source>
        <strain evidence="2">ICT_H6.2</strain>
    </source>
</reference>
<feature type="compositionally biased region" description="Polar residues" evidence="1">
    <location>
        <begin position="189"/>
        <end position="200"/>
    </location>
</feature>
<feature type="region of interest" description="Disordered" evidence="1">
    <location>
        <begin position="171"/>
        <end position="200"/>
    </location>
</feature>
<feature type="compositionally biased region" description="Low complexity" evidence="1">
    <location>
        <begin position="24"/>
        <end position="44"/>
    </location>
</feature>
<evidence type="ECO:0000313" key="2">
    <source>
        <dbReference type="EMBL" id="MCO6043017.1"/>
    </source>
</evidence>
<protein>
    <submittedName>
        <fullName evidence="2">Uncharacterized protein</fullName>
    </submittedName>
</protein>
<dbReference type="PROSITE" id="PS51257">
    <property type="entry name" value="PROKAR_LIPOPROTEIN"/>
    <property type="match status" value="1"/>
</dbReference>
<evidence type="ECO:0000256" key="1">
    <source>
        <dbReference type="SAM" id="MobiDB-lite"/>
    </source>
</evidence>
<dbReference type="EMBL" id="JAMXLR010000015">
    <property type="protein sequence ID" value="MCO6043017.1"/>
    <property type="molecule type" value="Genomic_DNA"/>
</dbReference>
<gene>
    <name evidence="2" type="ORF">NG895_03775</name>
</gene>
<accession>A0A9X2JF80</accession>
<dbReference type="Proteomes" id="UP001155241">
    <property type="component" value="Unassembled WGS sequence"/>
</dbReference>
<sequence length="200" mass="20629">MRSPLSICLVALVTVVGCGKGEAPKPTAAGGANAPGTPAATEGTNQIHPSAMAAKRFLEVSAAGNEASAKSLLTPLAVEQLEKSGQRLACLGDDSAKFQVTRWLVPQEDEAAVEFRMQFSMEGKAQHIDGCCLMKSVQGSWRVAGVALDPGDGSGPVVVNYEEDLTQVASEANPAGTVQNQAAAGEVPQTAQNPNSAQNR</sequence>
<name>A0A9X2JF80_9BACT</name>
<evidence type="ECO:0000313" key="3">
    <source>
        <dbReference type="Proteomes" id="UP001155241"/>
    </source>
</evidence>
<keyword evidence="3" id="KW-1185">Reference proteome</keyword>
<dbReference type="AlphaFoldDB" id="A0A9X2JF80"/>
<proteinExistence type="predicted"/>
<comment type="caution">
    <text evidence="2">The sequence shown here is derived from an EMBL/GenBank/DDBJ whole genome shotgun (WGS) entry which is preliminary data.</text>
</comment>
<dbReference type="RefSeq" id="WP_252851114.1">
    <property type="nucleotide sequence ID" value="NZ_JAMXLR010000015.1"/>
</dbReference>
<organism evidence="2 3">
    <name type="scientific">Aeoliella straminimaris</name>
    <dbReference type="NCBI Taxonomy" id="2954799"/>
    <lineage>
        <taxon>Bacteria</taxon>
        <taxon>Pseudomonadati</taxon>
        <taxon>Planctomycetota</taxon>
        <taxon>Planctomycetia</taxon>
        <taxon>Pirellulales</taxon>
        <taxon>Lacipirellulaceae</taxon>
        <taxon>Aeoliella</taxon>
    </lineage>
</organism>
<feature type="region of interest" description="Disordered" evidence="1">
    <location>
        <begin position="23"/>
        <end position="44"/>
    </location>
</feature>